<dbReference type="GO" id="GO:0009011">
    <property type="term" value="F:alpha-1,4-glucan glucosyltransferase (ADP-glucose donor) activity"/>
    <property type="evidence" value="ECO:0007669"/>
    <property type="project" value="UniProtKB-UniRule"/>
</dbReference>
<evidence type="ECO:0000256" key="3">
    <source>
        <dbReference type="ARBA" id="ARBA00010281"/>
    </source>
</evidence>
<dbReference type="Pfam" id="PF00534">
    <property type="entry name" value="Glycos_transf_1"/>
    <property type="match status" value="1"/>
</dbReference>
<keyword evidence="5 7" id="KW-0808">Transferase</keyword>
<dbReference type="Pfam" id="PF08323">
    <property type="entry name" value="Glyco_transf_5"/>
    <property type="match status" value="1"/>
</dbReference>
<accession>A0A1J4T4G7</accession>
<dbReference type="InterPro" id="IPR011835">
    <property type="entry name" value="GS/SS"/>
</dbReference>
<dbReference type="HAMAP" id="MF_00484">
    <property type="entry name" value="Glycogen_synth"/>
    <property type="match status" value="1"/>
</dbReference>
<dbReference type="SUPFAM" id="SSF53756">
    <property type="entry name" value="UDP-Glycosyltransferase/glycogen phosphorylase"/>
    <property type="match status" value="1"/>
</dbReference>
<feature type="binding site" evidence="7">
    <location>
        <position position="19"/>
    </location>
    <ligand>
        <name>ADP-alpha-D-glucose</name>
        <dbReference type="ChEBI" id="CHEBI:57498"/>
    </ligand>
</feature>
<comment type="catalytic activity">
    <reaction evidence="1 7">
        <text>[(1-&gt;4)-alpha-D-glucosyl](n) + ADP-alpha-D-glucose = [(1-&gt;4)-alpha-D-glucosyl](n+1) + ADP + H(+)</text>
        <dbReference type="Rhea" id="RHEA:18189"/>
        <dbReference type="Rhea" id="RHEA-COMP:9584"/>
        <dbReference type="Rhea" id="RHEA-COMP:9587"/>
        <dbReference type="ChEBI" id="CHEBI:15378"/>
        <dbReference type="ChEBI" id="CHEBI:15444"/>
        <dbReference type="ChEBI" id="CHEBI:57498"/>
        <dbReference type="ChEBI" id="CHEBI:456216"/>
        <dbReference type="EC" id="2.4.1.21"/>
    </reaction>
</comment>
<dbReference type="Proteomes" id="UP000183192">
    <property type="component" value="Unassembled WGS sequence"/>
</dbReference>
<comment type="similarity">
    <text evidence="3 7">Belongs to the glycosyltransferase 1 family. Bacterial/plant glycogen synthase subfamily.</text>
</comment>
<evidence type="ECO:0000313" key="10">
    <source>
        <dbReference type="EMBL" id="OIO06392.1"/>
    </source>
</evidence>
<dbReference type="CDD" id="cd03791">
    <property type="entry name" value="GT5_Glycogen_synthase_DULL1-like"/>
    <property type="match status" value="1"/>
</dbReference>
<organism evidence="10 11">
    <name type="scientific">Candidatus Falkowbacteria bacterium CG1_02_37_44</name>
    <dbReference type="NCBI Taxonomy" id="1805146"/>
    <lineage>
        <taxon>Bacteria</taxon>
        <taxon>Candidatus Falkowiibacteriota</taxon>
    </lineage>
</organism>
<dbReference type="STRING" id="1805146.AUJ27_04255"/>
<gene>
    <name evidence="7" type="primary">glgA</name>
    <name evidence="10" type="ORF">AUJ27_04255</name>
</gene>
<evidence type="ECO:0000256" key="4">
    <source>
        <dbReference type="ARBA" id="ARBA00022676"/>
    </source>
</evidence>
<dbReference type="GO" id="GO:0004373">
    <property type="term" value="F:alpha-1,4-glucan glucosyltransferase (UDP-glucose donor) activity"/>
    <property type="evidence" value="ECO:0007669"/>
    <property type="project" value="InterPro"/>
</dbReference>
<evidence type="ECO:0000256" key="2">
    <source>
        <dbReference type="ARBA" id="ARBA00002764"/>
    </source>
</evidence>
<evidence type="ECO:0000259" key="8">
    <source>
        <dbReference type="Pfam" id="PF00534"/>
    </source>
</evidence>
<feature type="domain" description="Glycosyl transferase family 1" evidence="8">
    <location>
        <begin position="291"/>
        <end position="444"/>
    </location>
</feature>
<evidence type="ECO:0000259" key="9">
    <source>
        <dbReference type="Pfam" id="PF08323"/>
    </source>
</evidence>
<evidence type="ECO:0000256" key="1">
    <source>
        <dbReference type="ARBA" id="ARBA00001478"/>
    </source>
</evidence>
<keyword evidence="4 7" id="KW-0328">Glycosyltransferase</keyword>
<comment type="function">
    <text evidence="2 7">Synthesizes alpha-1,4-glucan chains using ADP-glucose.</text>
</comment>
<sequence>MKKKLKVLMASAEIAPFVKVGGLADVAGSLPPALKKLGCDVRLAMPFYGSIAKRKYKLKKIKSNIEIYTGRKYVRINLWQTNIPGSRVIVYLIEQKKYFGKDGVYYGNNAERFLFFSLAALYALPAAGFKPDIIHCHDYHTALIPDMLKAFKINYYRNTKTIYTIHNLNYQGVSLPEVLSTGSLTKDSLKTLSRDARDGDINFMVQGILNADMVNTVSRTYAKEIMASVNGDGLENIIKKRKKDLYGIINGIDVNFFNPAKDALIKYNYSYNNISGKIKNKIYLQKKLGLPANKDVALIGFVSRLVSQKGIELITERFAKLNCQFVFLGTGKKQYEDYIKKMAKKYPDKVSAQLMFNVKLAQEIYAGSDIFLMPSRFEPCGLGQMIAMRYGSVPVVRATGGLVDTVDNLYKIVYNIKLNKATGFIFKNFKSQELYKTLKYALAVYYNQPETWQKIQTNGMQKDFSWNKSAREYMSLYKKLKKV</sequence>
<proteinExistence type="inferred from homology"/>
<dbReference type="InterPro" id="IPR001296">
    <property type="entry name" value="Glyco_trans_1"/>
</dbReference>
<feature type="domain" description="Starch synthase catalytic" evidence="9">
    <location>
        <begin position="6"/>
        <end position="239"/>
    </location>
</feature>
<dbReference type="InterPro" id="IPR013534">
    <property type="entry name" value="Starch_synth_cat_dom"/>
</dbReference>
<protein>
    <recommendedName>
        <fullName evidence="7">Glycogen synthase</fullName>
        <ecNumber evidence="7">2.4.1.21</ecNumber>
    </recommendedName>
    <alternativeName>
        <fullName evidence="7">Starch [bacterial glycogen] synthase</fullName>
    </alternativeName>
</protein>
<dbReference type="EC" id="2.4.1.21" evidence="7"/>
<keyword evidence="6 7" id="KW-0320">Glycogen biosynthesis</keyword>
<dbReference type="NCBIfam" id="TIGR02095">
    <property type="entry name" value="glgA"/>
    <property type="match status" value="1"/>
</dbReference>
<evidence type="ECO:0000313" key="11">
    <source>
        <dbReference type="Proteomes" id="UP000183192"/>
    </source>
</evidence>
<dbReference type="Gene3D" id="3.40.50.2000">
    <property type="entry name" value="Glycogen Phosphorylase B"/>
    <property type="match status" value="2"/>
</dbReference>
<dbReference type="UniPathway" id="UPA00164"/>
<dbReference type="EMBL" id="MNUU01000081">
    <property type="protein sequence ID" value="OIO06392.1"/>
    <property type="molecule type" value="Genomic_DNA"/>
</dbReference>
<dbReference type="PANTHER" id="PTHR45825">
    <property type="entry name" value="GRANULE-BOUND STARCH SYNTHASE 1, CHLOROPLASTIC/AMYLOPLASTIC"/>
    <property type="match status" value="1"/>
</dbReference>
<dbReference type="AlphaFoldDB" id="A0A1J4T4G7"/>
<evidence type="ECO:0000256" key="7">
    <source>
        <dbReference type="HAMAP-Rule" id="MF_00484"/>
    </source>
</evidence>
<evidence type="ECO:0000256" key="5">
    <source>
        <dbReference type="ARBA" id="ARBA00022679"/>
    </source>
</evidence>
<comment type="caution">
    <text evidence="10">The sequence shown here is derived from an EMBL/GenBank/DDBJ whole genome shotgun (WGS) entry which is preliminary data.</text>
</comment>
<evidence type="ECO:0000256" key="6">
    <source>
        <dbReference type="ARBA" id="ARBA00023056"/>
    </source>
</evidence>
<name>A0A1J4T4G7_9BACT</name>
<dbReference type="GO" id="GO:0005978">
    <property type="term" value="P:glycogen biosynthetic process"/>
    <property type="evidence" value="ECO:0007669"/>
    <property type="project" value="UniProtKB-UniRule"/>
</dbReference>
<comment type="pathway">
    <text evidence="7">Glycan biosynthesis; glycogen biosynthesis.</text>
</comment>
<reference evidence="10 11" key="1">
    <citation type="journal article" date="2016" name="Environ. Microbiol.">
        <title>Genomic resolution of a cold subsurface aquifer community provides metabolic insights for novel microbes adapted to high CO concentrations.</title>
        <authorList>
            <person name="Probst A.J."/>
            <person name="Castelle C.J."/>
            <person name="Singh A."/>
            <person name="Brown C.T."/>
            <person name="Anantharaman K."/>
            <person name="Sharon I."/>
            <person name="Hug L.A."/>
            <person name="Burstein D."/>
            <person name="Emerson J.B."/>
            <person name="Thomas B.C."/>
            <person name="Banfield J.F."/>
        </authorList>
    </citation>
    <scope>NUCLEOTIDE SEQUENCE [LARGE SCALE GENOMIC DNA]</scope>
    <source>
        <strain evidence="10">CG1_02_37_44</strain>
    </source>
</reference>
<dbReference type="PANTHER" id="PTHR45825:SF11">
    <property type="entry name" value="ALPHA AMYLASE DOMAIN-CONTAINING PROTEIN"/>
    <property type="match status" value="1"/>
</dbReference>